<keyword evidence="3" id="KW-1185">Reference proteome</keyword>
<dbReference type="EMBL" id="FQ311868">
    <property type="protein sequence ID" value="CBS86016.1"/>
    <property type="molecule type" value="Genomic_DNA"/>
</dbReference>
<dbReference type="Proteomes" id="UP000005667">
    <property type="component" value="Chromosome"/>
</dbReference>
<protein>
    <submittedName>
        <fullName evidence="2">Uncharacterized protein</fullName>
    </submittedName>
</protein>
<proteinExistence type="predicted"/>
<name>G7Z3S3_AZOL4</name>
<evidence type="ECO:0000313" key="3">
    <source>
        <dbReference type="Proteomes" id="UP000005667"/>
    </source>
</evidence>
<dbReference type="KEGG" id="ali:AZOLI_0651"/>
<reference evidence="3" key="1">
    <citation type="journal article" date="2011" name="PLoS Genet.">
        <title>Azospirillum genomes reveal transition of bacteria from aquatic to terrestrial environments.</title>
        <authorList>
            <person name="Wisniewski-Dye F."/>
            <person name="Borziak K."/>
            <person name="Khalsa-Moyers G."/>
            <person name="Alexandre G."/>
            <person name="Sukharnikov L.O."/>
            <person name="Wuichet K."/>
            <person name="Hurst G.B."/>
            <person name="McDonald W.H."/>
            <person name="Robertson J.S."/>
            <person name="Barbe V."/>
            <person name="Calteau A."/>
            <person name="Rouy Z."/>
            <person name="Mangenot S."/>
            <person name="Prigent-Combaret C."/>
            <person name="Normand P."/>
            <person name="Boyer M."/>
            <person name="Siguier P."/>
            <person name="Dessaux Y."/>
            <person name="Elmerich C."/>
            <person name="Condemine G."/>
            <person name="Krishnen G."/>
            <person name="Kennedy I."/>
            <person name="Paterson A.H."/>
            <person name="Gonzalez V."/>
            <person name="Mavingui P."/>
            <person name="Zhulin I.B."/>
        </authorList>
    </citation>
    <scope>NUCLEOTIDE SEQUENCE [LARGE SCALE GENOMIC DNA]</scope>
    <source>
        <strain evidence="3">4B</strain>
    </source>
</reference>
<dbReference type="HOGENOM" id="CLU_2969386_0_0_5"/>
<feature type="region of interest" description="Disordered" evidence="1">
    <location>
        <begin position="15"/>
        <end position="58"/>
    </location>
</feature>
<accession>G7Z3S3</accession>
<evidence type="ECO:0000313" key="2">
    <source>
        <dbReference type="EMBL" id="CBS86016.1"/>
    </source>
</evidence>
<sequence length="58" mass="6525">MRHIVRFPPWPHSVMKASGSGKAFRPHRPEGHPAAEAARRKGLPTPPLPAFLRHPHHI</sequence>
<evidence type="ECO:0000256" key="1">
    <source>
        <dbReference type="SAM" id="MobiDB-lite"/>
    </source>
</evidence>
<dbReference type="AlphaFoldDB" id="G7Z3S3"/>
<gene>
    <name evidence="2" type="ordered locus">AZOLI_0651</name>
</gene>
<organism evidence="2 3">
    <name type="scientific">Azospirillum lipoferum (strain 4B)</name>
    <dbReference type="NCBI Taxonomy" id="862719"/>
    <lineage>
        <taxon>Bacteria</taxon>
        <taxon>Pseudomonadati</taxon>
        <taxon>Pseudomonadota</taxon>
        <taxon>Alphaproteobacteria</taxon>
        <taxon>Rhodospirillales</taxon>
        <taxon>Azospirillaceae</taxon>
        <taxon>Azospirillum</taxon>
    </lineage>
</organism>
<feature type="compositionally biased region" description="Basic and acidic residues" evidence="1">
    <location>
        <begin position="27"/>
        <end position="39"/>
    </location>
</feature>